<name>A0A409VNZ8_PSICY</name>
<feature type="compositionally biased region" description="Polar residues" evidence="1">
    <location>
        <begin position="447"/>
        <end position="461"/>
    </location>
</feature>
<feature type="region of interest" description="Disordered" evidence="1">
    <location>
        <begin position="75"/>
        <end position="162"/>
    </location>
</feature>
<feature type="compositionally biased region" description="Basic and acidic residues" evidence="1">
    <location>
        <begin position="10"/>
        <end position="41"/>
    </location>
</feature>
<dbReference type="PANTHER" id="PTHR13491:SF0">
    <property type="entry name" value="ZINC FINGER CCHC DOMAIN-CONTAINING PROTEIN 10"/>
    <property type="match status" value="1"/>
</dbReference>
<dbReference type="EMBL" id="NHYD01003967">
    <property type="protein sequence ID" value="PPQ67936.1"/>
    <property type="molecule type" value="Genomic_DNA"/>
</dbReference>
<dbReference type="STRING" id="93625.A0A409VNZ8"/>
<feature type="compositionally biased region" description="Basic and acidic residues" evidence="1">
    <location>
        <begin position="520"/>
        <end position="529"/>
    </location>
</feature>
<dbReference type="Proteomes" id="UP000283269">
    <property type="component" value="Unassembled WGS sequence"/>
</dbReference>
<feature type="region of interest" description="Disordered" evidence="1">
    <location>
        <begin position="415"/>
        <end position="558"/>
    </location>
</feature>
<accession>A0A409VNZ8</accession>
<comment type="caution">
    <text evidence="3">The sequence shown here is derived from an EMBL/GenBank/DDBJ whole genome shotgun (WGS) entry which is preliminary data.</text>
</comment>
<feature type="compositionally biased region" description="Low complexity" evidence="1">
    <location>
        <begin position="83"/>
        <end position="162"/>
    </location>
</feature>
<proteinExistence type="predicted"/>
<gene>
    <name evidence="3" type="ORF">CVT25_000348</name>
</gene>
<evidence type="ECO:0000256" key="2">
    <source>
        <dbReference type="SAM" id="Phobius"/>
    </source>
</evidence>
<protein>
    <submittedName>
        <fullName evidence="3">Uncharacterized protein</fullName>
    </submittedName>
</protein>
<feature type="compositionally biased region" description="Basic and acidic residues" evidence="1">
    <location>
        <begin position="48"/>
        <end position="62"/>
    </location>
</feature>
<dbReference type="AlphaFoldDB" id="A0A409VNZ8"/>
<keyword evidence="2" id="KW-0472">Membrane</keyword>
<feature type="compositionally biased region" description="Polar residues" evidence="1">
    <location>
        <begin position="681"/>
        <end position="712"/>
    </location>
</feature>
<feature type="compositionally biased region" description="Low complexity" evidence="1">
    <location>
        <begin position="308"/>
        <end position="322"/>
    </location>
</feature>
<feature type="compositionally biased region" description="Polar residues" evidence="1">
    <location>
        <begin position="917"/>
        <end position="927"/>
    </location>
</feature>
<organism evidence="3 4">
    <name type="scientific">Psilocybe cyanescens</name>
    <dbReference type="NCBI Taxonomy" id="93625"/>
    <lineage>
        <taxon>Eukaryota</taxon>
        <taxon>Fungi</taxon>
        <taxon>Dikarya</taxon>
        <taxon>Basidiomycota</taxon>
        <taxon>Agaricomycotina</taxon>
        <taxon>Agaricomycetes</taxon>
        <taxon>Agaricomycetidae</taxon>
        <taxon>Agaricales</taxon>
        <taxon>Agaricineae</taxon>
        <taxon>Strophariaceae</taxon>
        <taxon>Psilocybe</taxon>
    </lineage>
</organism>
<feature type="compositionally biased region" description="Low complexity" evidence="1">
    <location>
        <begin position="535"/>
        <end position="558"/>
    </location>
</feature>
<feature type="region of interest" description="Disordered" evidence="1">
    <location>
        <begin position="589"/>
        <end position="642"/>
    </location>
</feature>
<feature type="region of interest" description="Disordered" evidence="1">
    <location>
        <begin position="681"/>
        <end position="740"/>
    </location>
</feature>
<dbReference type="InParanoid" id="A0A409VNZ8"/>
<evidence type="ECO:0000256" key="1">
    <source>
        <dbReference type="SAM" id="MobiDB-lite"/>
    </source>
</evidence>
<evidence type="ECO:0000313" key="4">
    <source>
        <dbReference type="Proteomes" id="UP000283269"/>
    </source>
</evidence>
<keyword evidence="2" id="KW-1133">Transmembrane helix</keyword>
<reference evidence="3 4" key="1">
    <citation type="journal article" date="2018" name="Evol. Lett.">
        <title>Horizontal gene cluster transfer increased hallucinogenic mushroom diversity.</title>
        <authorList>
            <person name="Reynolds H.T."/>
            <person name="Vijayakumar V."/>
            <person name="Gluck-Thaler E."/>
            <person name="Korotkin H.B."/>
            <person name="Matheny P.B."/>
            <person name="Slot J.C."/>
        </authorList>
    </citation>
    <scope>NUCLEOTIDE SEQUENCE [LARGE SCALE GENOMIC DNA]</scope>
    <source>
        <strain evidence="3 4">2631</strain>
    </source>
</reference>
<feature type="region of interest" description="Disordered" evidence="1">
    <location>
        <begin position="258"/>
        <end position="322"/>
    </location>
</feature>
<feature type="region of interest" description="Disordered" evidence="1">
    <location>
        <begin position="890"/>
        <end position="937"/>
    </location>
</feature>
<feature type="compositionally biased region" description="Low complexity" evidence="1">
    <location>
        <begin position="462"/>
        <end position="477"/>
    </location>
</feature>
<feature type="compositionally biased region" description="Low complexity" evidence="1">
    <location>
        <begin position="425"/>
        <end position="436"/>
    </location>
</feature>
<dbReference type="PANTHER" id="PTHR13491">
    <property type="entry name" value="ZCCHC10 PROTEIN"/>
    <property type="match status" value="1"/>
</dbReference>
<keyword evidence="4" id="KW-1185">Reference proteome</keyword>
<sequence length="1053" mass="112951">MTLLQNVRHRTVEEHRRQKAAARDEPEDCRKGKVACKRDVPDTEEDGEGRKGKVARAEPDVKDLPGEIVVRELVARQKETTESKAAATSTTTKTTASTTAKVTSTTAKTTSISSTSAKPTSVSSTTSASVSSTTSTTSTTSISSTSSTSTTSTSTTSSITSSVERALSSTTSVSSTFSALDASSSLGASNTNNTPAETTSGLQTGTIIGIIAGSIAALMIIGALVSFFLRRLRTKRRRAEVFNPSEFRRSGVLLEEKQPDVRPRPPSMIERRNVQGTPSVASNSLPPPPSLAYPYSDRAIPPSPSAPPSMYGGSASDHGHHQQQYAQYGAAGAHFGNLPSPAPPPSAGGMYNGVPPPGAYGAHYEQAGYGAPPVPGTYAPGAYASYGPDPRYQQIQYQQQYQQQQQPQQGYLKFAPYQQQPPHPGHYGPQPYPAGYNAGQPGPQRMDTMSSNASLPNSFTRSPVASSVPSVSTAPSSDKQTLHLASAPDDILEGGSGSGLRRQPTQSSGAPPAYVDETGESNKYRDVKMRPVVMTPPTESSGESSAAATPAAAPAPTTAAKRISTHSAYSLQLVTEWSGIVIPSATELREKTRKREETETDLSYLKDAPSNSLAGRLARRKNAASATAQPKPQVQAEPISPEAIQLATQRRREMRIARETAEANAALRRFTPNASLSKSLQSVAESYQPMPTVSRNASLPTDNTRSQRTFRQQIFDARQRPSSAGRRNDRIPQRQAPPAEQVEAYIPPQAAEQFAQHEAAGQAEVYVPPVAEQTSETELPIEAQDAHQETIMTSPTDPPKLAEITQPLIITPDSELADAAGSKNRRDRLSTELLKRTQKRVRDGLIDEGEIPKALKAGLGQIVYKPKSKPALEKSHLSSIEKRRQERLLREKEAENADMSHGSRWDGYSTKRRQTSTRKSSGPNTRAIQRDQSEEDDNYMGENVLAAEGEEDTAYFTSPEPVSLTLTEIFKGTPAFRSAGLKSAGLNRENYSLYVPASTAALFSVPAGELSAVDMATAALSHRADISIPRRQNAIDLVAAATRSRSTTVQASA</sequence>
<feature type="compositionally biased region" description="Basic and acidic residues" evidence="1">
    <location>
        <begin position="258"/>
        <end position="273"/>
    </location>
</feature>
<feature type="transmembrane region" description="Helical" evidence="2">
    <location>
        <begin position="207"/>
        <end position="229"/>
    </location>
</feature>
<dbReference type="InterPro" id="IPR039715">
    <property type="entry name" value="ZCCHC10"/>
</dbReference>
<dbReference type="OrthoDB" id="3263296at2759"/>
<keyword evidence="2" id="KW-0812">Transmembrane</keyword>
<feature type="region of interest" description="Disordered" evidence="1">
    <location>
        <begin position="1"/>
        <end position="62"/>
    </location>
</feature>
<evidence type="ECO:0000313" key="3">
    <source>
        <dbReference type="EMBL" id="PPQ67936.1"/>
    </source>
</evidence>